<organism evidence="2">
    <name type="scientific">marine sediment metagenome</name>
    <dbReference type="NCBI Taxonomy" id="412755"/>
    <lineage>
        <taxon>unclassified sequences</taxon>
        <taxon>metagenomes</taxon>
        <taxon>ecological metagenomes</taxon>
    </lineage>
</organism>
<feature type="transmembrane region" description="Helical" evidence="1">
    <location>
        <begin position="6"/>
        <end position="28"/>
    </location>
</feature>
<evidence type="ECO:0000313" key="2">
    <source>
        <dbReference type="EMBL" id="KKM03011.1"/>
    </source>
</evidence>
<evidence type="ECO:0000256" key="1">
    <source>
        <dbReference type="SAM" id="Phobius"/>
    </source>
</evidence>
<proteinExistence type="predicted"/>
<sequence>MNWTVIGLLITLIVILFGSISIAVYSIFRLVDNAKMLMHNLNYYQELANKYGLQLTRIRELVKEYETYSRGNWSGEVVRKLIISIKTLTKLAGEK</sequence>
<comment type="caution">
    <text evidence="2">The sequence shown here is derived from an EMBL/GenBank/DDBJ whole genome shotgun (WGS) entry which is preliminary data.</text>
</comment>
<name>A0A0F9JAZ2_9ZZZZ</name>
<accession>A0A0F9JAZ2</accession>
<dbReference type="AlphaFoldDB" id="A0A0F9JAZ2"/>
<keyword evidence="1" id="KW-0812">Transmembrane</keyword>
<protein>
    <submittedName>
        <fullName evidence="2">Uncharacterized protein</fullName>
    </submittedName>
</protein>
<dbReference type="EMBL" id="LAZR01016788">
    <property type="protein sequence ID" value="KKM03011.1"/>
    <property type="molecule type" value="Genomic_DNA"/>
</dbReference>
<reference evidence="2" key="1">
    <citation type="journal article" date="2015" name="Nature">
        <title>Complex archaea that bridge the gap between prokaryotes and eukaryotes.</title>
        <authorList>
            <person name="Spang A."/>
            <person name="Saw J.H."/>
            <person name="Jorgensen S.L."/>
            <person name="Zaremba-Niedzwiedzka K."/>
            <person name="Martijn J."/>
            <person name="Lind A.E."/>
            <person name="van Eijk R."/>
            <person name="Schleper C."/>
            <person name="Guy L."/>
            <person name="Ettema T.J."/>
        </authorList>
    </citation>
    <scope>NUCLEOTIDE SEQUENCE</scope>
</reference>
<keyword evidence="1" id="KW-0472">Membrane</keyword>
<gene>
    <name evidence="2" type="ORF">LCGC14_1778730</name>
</gene>
<keyword evidence="1" id="KW-1133">Transmembrane helix</keyword>